<protein>
    <submittedName>
        <fullName evidence="10">Uncharacterized protein</fullName>
    </submittedName>
</protein>
<evidence type="ECO:0000313" key="11">
    <source>
        <dbReference type="Proteomes" id="UP000472264"/>
    </source>
</evidence>
<evidence type="ECO:0000256" key="3">
    <source>
        <dbReference type="ARBA" id="ARBA00022574"/>
    </source>
</evidence>
<dbReference type="AlphaFoldDB" id="A0A665W8Y9"/>
<organism evidence="10 11">
    <name type="scientific">Echeneis naucrates</name>
    <name type="common">Live sharksucker</name>
    <dbReference type="NCBI Taxonomy" id="173247"/>
    <lineage>
        <taxon>Eukaryota</taxon>
        <taxon>Metazoa</taxon>
        <taxon>Chordata</taxon>
        <taxon>Craniata</taxon>
        <taxon>Vertebrata</taxon>
        <taxon>Euteleostomi</taxon>
        <taxon>Actinopterygii</taxon>
        <taxon>Neopterygii</taxon>
        <taxon>Teleostei</taxon>
        <taxon>Neoteleostei</taxon>
        <taxon>Acanthomorphata</taxon>
        <taxon>Carangaria</taxon>
        <taxon>Carangiformes</taxon>
        <taxon>Echeneidae</taxon>
        <taxon>Echeneis</taxon>
    </lineage>
</organism>
<dbReference type="Proteomes" id="UP000472264">
    <property type="component" value="Chromosome 12"/>
</dbReference>
<feature type="compositionally biased region" description="Basic and acidic residues" evidence="9">
    <location>
        <begin position="300"/>
        <end position="321"/>
    </location>
</feature>
<evidence type="ECO:0000256" key="6">
    <source>
        <dbReference type="ARBA" id="ARBA00023212"/>
    </source>
</evidence>
<name>A0A665W8Y9_ECHNA</name>
<dbReference type="GO" id="GO:0005930">
    <property type="term" value="C:axoneme"/>
    <property type="evidence" value="ECO:0007669"/>
    <property type="project" value="UniProtKB-SubCell"/>
</dbReference>
<keyword evidence="6" id="KW-0206">Cytoskeleton</keyword>
<comment type="subcellular location">
    <subcellularLocation>
        <location evidence="1">Cytoplasm</location>
        <location evidence="1">Cytoskeleton</location>
        <location evidence="1">Cilium axoneme</location>
    </subcellularLocation>
</comment>
<dbReference type="SUPFAM" id="SSF50978">
    <property type="entry name" value="WD40 repeat-like"/>
    <property type="match status" value="1"/>
</dbReference>
<dbReference type="InterPro" id="IPR001680">
    <property type="entry name" value="WD40_rpt"/>
</dbReference>
<reference evidence="10" key="2">
    <citation type="submission" date="2025-08" db="UniProtKB">
        <authorList>
            <consortium name="Ensembl"/>
        </authorList>
    </citation>
    <scope>IDENTIFICATION</scope>
</reference>
<dbReference type="Gene3D" id="2.130.10.10">
    <property type="entry name" value="YVTN repeat-like/Quinoprotein amine dehydrogenase"/>
    <property type="match status" value="1"/>
</dbReference>
<sequence>EDGQLMTIGSDGVVRGWDFESIDAADSNGDCSRFEMEPMNEMVVGHNVCLSSVVKSSVPESFIWFAQDSSGTIWKLDLSFTNTEKCLFNFHAGAIQGLDVSKKSHLMATTALDRSVRIFDFLAKTELTSSRFNQGGTALTWAPPLVNHSGLLVTGFEDGVVRLLELFDPQRLHVVTGHHCKEGVDLRFKQAFKPHNAPVTAVAYERNGDILATGSSDCTVFFFAVGEKYSPIGFVRVPGPVQGLEWSPHFHVSLGNTLLILCQSGHVVEVQCPDSEAKEPAKPTKTFHLLGLPKMEIARRQAAREKKKKEKNEEVKESTEPEDKEEVEMKEEELPPIYIPDHPSPLCCGFYSQPGHFWLSMVHTQPNLHTIMSVKRQQLGRCKQSIESVKTSNLSQLYCMYDEDPAQRQDEPFNFLPVKDTDDDPVLSITFR</sequence>
<evidence type="ECO:0000256" key="9">
    <source>
        <dbReference type="SAM" id="MobiDB-lite"/>
    </source>
</evidence>
<keyword evidence="3 8" id="KW-0853">WD repeat</keyword>
<evidence type="ECO:0000256" key="1">
    <source>
        <dbReference type="ARBA" id="ARBA00004430"/>
    </source>
</evidence>
<proteinExistence type="predicted"/>
<dbReference type="InterPro" id="IPR019775">
    <property type="entry name" value="WD40_repeat_CS"/>
</dbReference>
<feature type="repeat" description="WD" evidence="8">
    <location>
        <begin position="192"/>
        <end position="223"/>
    </location>
</feature>
<dbReference type="PANTHER" id="PTHR14885">
    <property type="entry name" value="CILIA- AND FLAGELLA-ASSOCIATED PROTEIN 43-RELATED"/>
    <property type="match status" value="1"/>
</dbReference>
<reference evidence="10" key="3">
    <citation type="submission" date="2025-09" db="UniProtKB">
        <authorList>
            <consortium name="Ensembl"/>
        </authorList>
    </citation>
    <scope>IDENTIFICATION</scope>
</reference>
<accession>A0A665W8Y9</accession>
<dbReference type="PANTHER" id="PTHR14885:SF3">
    <property type="entry name" value="CILIA- AND FLAGELLA-ASSOCIATED PROTEIN 44"/>
    <property type="match status" value="1"/>
</dbReference>
<reference evidence="10" key="1">
    <citation type="submission" date="2021-04" db="EMBL/GenBank/DDBJ databases">
        <authorList>
            <consortium name="Wellcome Sanger Institute Data Sharing"/>
        </authorList>
    </citation>
    <scope>NUCLEOTIDE SEQUENCE [LARGE SCALE GENOMIC DNA]</scope>
</reference>
<evidence type="ECO:0000256" key="2">
    <source>
        <dbReference type="ARBA" id="ARBA00022490"/>
    </source>
</evidence>
<dbReference type="PROSITE" id="PS50082">
    <property type="entry name" value="WD_REPEATS_2"/>
    <property type="match status" value="2"/>
</dbReference>
<dbReference type="Ensembl" id="ENSENLT00000041299.1">
    <property type="protein sequence ID" value="ENSENLP00000040265.1"/>
    <property type="gene ID" value="ENSENLG00000017316.1"/>
</dbReference>
<dbReference type="InterPro" id="IPR036322">
    <property type="entry name" value="WD40_repeat_dom_sf"/>
</dbReference>
<feature type="repeat" description="WD" evidence="8">
    <location>
        <begin position="88"/>
        <end position="129"/>
    </location>
</feature>
<dbReference type="InterPro" id="IPR015943">
    <property type="entry name" value="WD40/YVTN_repeat-like_dom_sf"/>
</dbReference>
<keyword evidence="7" id="KW-0966">Cell projection</keyword>
<evidence type="ECO:0000256" key="8">
    <source>
        <dbReference type="PROSITE-ProRule" id="PRU00221"/>
    </source>
</evidence>
<evidence type="ECO:0000256" key="4">
    <source>
        <dbReference type="ARBA" id="ARBA00022737"/>
    </source>
</evidence>
<keyword evidence="5" id="KW-0175">Coiled coil</keyword>
<dbReference type="SMART" id="SM00320">
    <property type="entry name" value="WD40"/>
    <property type="match status" value="2"/>
</dbReference>
<dbReference type="OMA" id="PDPVCLF"/>
<dbReference type="PROSITE" id="PS00678">
    <property type="entry name" value="WD_REPEATS_1"/>
    <property type="match status" value="1"/>
</dbReference>
<feature type="region of interest" description="Disordered" evidence="9">
    <location>
        <begin position="300"/>
        <end position="331"/>
    </location>
</feature>
<feature type="compositionally biased region" description="Acidic residues" evidence="9">
    <location>
        <begin position="322"/>
        <end position="331"/>
    </location>
</feature>
<dbReference type="GO" id="GO:0003341">
    <property type="term" value="P:cilium movement"/>
    <property type="evidence" value="ECO:0007669"/>
    <property type="project" value="UniProtKB-ARBA"/>
</dbReference>
<evidence type="ECO:0000256" key="7">
    <source>
        <dbReference type="ARBA" id="ARBA00023273"/>
    </source>
</evidence>
<evidence type="ECO:0000313" key="10">
    <source>
        <dbReference type="Ensembl" id="ENSENLP00000040265.1"/>
    </source>
</evidence>
<dbReference type="Pfam" id="PF00400">
    <property type="entry name" value="WD40"/>
    <property type="match status" value="2"/>
</dbReference>
<keyword evidence="11" id="KW-1185">Reference proteome</keyword>
<keyword evidence="2" id="KW-0963">Cytoplasm</keyword>
<keyword evidence="4" id="KW-0677">Repeat</keyword>
<dbReference type="InParanoid" id="A0A665W8Y9"/>
<evidence type="ECO:0000256" key="5">
    <source>
        <dbReference type="ARBA" id="ARBA00023054"/>
    </source>
</evidence>